<evidence type="ECO:0000313" key="3">
    <source>
        <dbReference type="Proteomes" id="UP000807025"/>
    </source>
</evidence>
<feature type="region of interest" description="Disordered" evidence="1">
    <location>
        <begin position="136"/>
        <end position="159"/>
    </location>
</feature>
<gene>
    <name evidence="2" type="ORF">BDN71DRAFT_1513932</name>
</gene>
<comment type="caution">
    <text evidence="2">The sequence shown here is derived from an EMBL/GenBank/DDBJ whole genome shotgun (WGS) entry which is preliminary data.</text>
</comment>
<dbReference type="AlphaFoldDB" id="A0A9P6D1I1"/>
<organism evidence="2 3">
    <name type="scientific">Pleurotus eryngii</name>
    <name type="common">Boletus of the steppes</name>
    <dbReference type="NCBI Taxonomy" id="5323"/>
    <lineage>
        <taxon>Eukaryota</taxon>
        <taxon>Fungi</taxon>
        <taxon>Dikarya</taxon>
        <taxon>Basidiomycota</taxon>
        <taxon>Agaricomycotina</taxon>
        <taxon>Agaricomycetes</taxon>
        <taxon>Agaricomycetidae</taxon>
        <taxon>Agaricales</taxon>
        <taxon>Pleurotineae</taxon>
        <taxon>Pleurotaceae</taxon>
        <taxon>Pleurotus</taxon>
    </lineage>
</organism>
<dbReference type="Proteomes" id="UP000807025">
    <property type="component" value="Unassembled WGS sequence"/>
</dbReference>
<keyword evidence="3" id="KW-1185">Reference proteome</keyword>
<feature type="compositionally biased region" description="Polar residues" evidence="1">
    <location>
        <begin position="138"/>
        <end position="150"/>
    </location>
</feature>
<dbReference type="OrthoDB" id="3118282at2759"/>
<reference evidence="2" key="1">
    <citation type="submission" date="2020-11" db="EMBL/GenBank/DDBJ databases">
        <authorList>
            <consortium name="DOE Joint Genome Institute"/>
            <person name="Ahrendt S."/>
            <person name="Riley R."/>
            <person name="Andreopoulos W."/>
            <person name="Labutti K."/>
            <person name="Pangilinan J."/>
            <person name="Ruiz-Duenas F.J."/>
            <person name="Barrasa J.M."/>
            <person name="Sanchez-Garcia M."/>
            <person name="Camarero S."/>
            <person name="Miyauchi S."/>
            <person name="Serrano A."/>
            <person name="Linde D."/>
            <person name="Babiker R."/>
            <person name="Drula E."/>
            <person name="Ayuso-Fernandez I."/>
            <person name="Pacheco R."/>
            <person name="Padilla G."/>
            <person name="Ferreira P."/>
            <person name="Barriuso J."/>
            <person name="Kellner H."/>
            <person name="Castanera R."/>
            <person name="Alfaro M."/>
            <person name="Ramirez L."/>
            <person name="Pisabarro A.G."/>
            <person name="Kuo A."/>
            <person name="Tritt A."/>
            <person name="Lipzen A."/>
            <person name="He G."/>
            <person name="Yan M."/>
            <person name="Ng V."/>
            <person name="Cullen D."/>
            <person name="Martin F."/>
            <person name="Rosso M.-N."/>
            <person name="Henrissat B."/>
            <person name="Hibbett D."/>
            <person name="Martinez A.T."/>
            <person name="Grigoriev I.V."/>
        </authorList>
    </citation>
    <scope>NUCLEOTIDE SEQUENCE</scope>
    <source>
        <strain evidence="2">ATCC 90797</strain>
    </source>
</reference>
<sequence>MIASRAPFEDTNSGIWHRACAELLAFPRRYENYVSSGLSISKARVVQIAKVANEYTDQSAAHELARQGVTVDEVHDAQPYGFFWLLDNRFHTEMGQRIRELVGVINKIPKHIVDAVPRFEPQVYLDPLKVLVSDHNPTEASSSCRSTLQVSDDEEDDYY</sequence>
<proteinExistence type="predicted"/>
<protein>
    <submittedName>
        <fullName evidence="2">Uncharacterized protein</fullName>
    </submittedName>
</protein>
<evidence type="ECO:0000313" key="2">
    <source>
        <dbReference type="EMBL" id="KAF9487477.1"/>
    </source>
</evidence>
<accession>A0A9P6D1I1</accession>
<name>A0A9P6D1I1_PLEER</name>
<evidence type="ECO:0000256" key="1">
    <source>
        <dbReference type="SAM" id="MobiDB-lite"/>
    </source>
</evidence>
<dbReference type="EMBL" id="MU154774">
    <property type="protein sequence ID" value="KAF9487477.1"/>
    <property type="molecule type" value="Genomic_DNA"/>
</dbReference>